<feature type="domain" description="PASTA" evidence="11">
    <location>
        <begin position="402"/>
        <end position="470"/>
    </location>
</feature>
<evidence type="ECO:0000256" key="4">
    <source>
        <dbReference type="ARBA" id="ARBA00022741"/>
    </source>
</evidence>
<keyword evidence="2" id="KW-0723">Serine/threonine-protein kinase</keyword>
<evidence type="ECO:0000259" key="10">
    <source>
        <dbReference type="PROSITE" id="PS50011"/>
    </source>
</evidence>
<evidence type="ECO:0000256" key="3">
    <source>
        <dbReference type="ARBA" id="ARBA00022679"/>
    </source>
</evidence>
<evidence type="ECO:0000256" key="8">
    <source>
        <dbReference type="ARBA" id="ARBA00048679"/>
    </source>
</evidence>
<evidence type="ECO:0000256" key="9">
    <source>
        <dbReference type="SAM" id="Phobius"/>
    </source>
</evidence>
<dbReference type="InterPro" id="IPR008271">
    <property type="entry name" value="Ser/Thr_kinase_AS"/>
</dbReference>
<evidence type="ECO:0000313" key="13">
    <source>
        <dbReference type="Proteomes" id="UP000075670"/>
    </source>
</evidence>
<dbReference type="NCBIfam" id="NF033483">
    <property type="entry name" value="PknB_PASTA_kin"/>
    <property type="match status" value="1"/>
</dbReference>
<keyword evidence="13" id="KW-1185">Reference proteome</keyword>
<organism evidence="12 13">
    <name type="scientific">Moorella mulderi DSM 14980</name>
    <dbReference type="NCBI Taxonomy" id="1122241"/>
    <lineage>
        <taxon>Bacteria</taxon>
        <taxon>Bacillati</taxon>
        <taxon>Bacillota</taxon>
        <taxon>Clostridia</taxon>
        <taxon>Neomoorellales</taxon>
        <taxon>Neomoorellaceae</taxon>
        <taxon>Neomoorella</taxon>
    </lineage>
</organism>
<dbReference type="PATRIC" id="fig|1122241.3.peg.1180"/>
<evidence type="ECO:0000259" key="11">
    <source>
        <dbReference type="PROSITE" id="PS51178"/>
    </source>
</evidence>
<keyword evidence="5 12" id="KW-0418">Kinase</keyword>
<dbReference type="SMART" id="SM00740">
    <property type="entry name" value="PASTA"/>
    <property type="match status" value="3"/>
</dbReference>
<feature type="transmembrane region" description="Helical" evidence="9">
    <location>
        <begin position="307"/>
        <end position="329"/>
    </location>
</feature>
<comment type="catalytic activity">
    <reaction evidence="7">
        <text>L-threonyl-[protein] + ATP = O-phospho-L-threonyl-[protein] + ADP + H(+)</text>
        <dbReference type="Rhea" id="RHEA:46608"/>
        <dbReference type="Rhea" id="RHEA-COMP:11060"/>
        <dbReference type="Rhea" id="RHEA-COMP:11605"/>
        <dbReference type="ChEBI" id="CHEBI:15378"/>
        <dbReference type="ChEBI" id="CHEBI:30013"/>
        <dbReference type="ChEBI" id="CHEBI:30616"/>
        <dbReference type="ChEBI" id="CHEBI:61977"/>
        <dbReference type="ChEBI" id="CHEBI:456216"/>
        <dbReference type="EC" id="2.7.11.1"/>
    </reaction>
</comment>
<dbReference type="EC" id="2.7.11.1" evidence="1"/>
<dbReference type="Pfam" id="PF03793">
    <property type="entry name" value="PASTA"/>
    <property type="match status" value="3"/>
</dbReference>
<accession>A0A151AY74</accession>
<keyword evidence="3 12" id="KW-0808">Transferase</keyword>
<proteinExistence type="predicted"/>
<dbReference type="FunFam" id="1.10.510.10:FF:000021">
    <property type="entry name" value="Serine/threonine protein kinase"/>
    <property type="match status" value="1"/>
</dbReference>
<dbReference type="PANTHER" id="PTHR43289">
    <property type="entry name" value="MITOGEN-ACTIVATED PROTEIN KINASE KINASE KINASE 20-RELATED"/>
    <property type="match status" value="1"/>
</dbReference>
<dbReference type="InterPro" id="IPR011009">
    <property type="entry name" value="Kinase-like_dom_sf"/>
</dbReference>
<keyword evidence="9" id="KW-0812">Transmembrane</keyword>
<keyword evidence="4" id="KW-0547">Nucleotide-binding</keyword>
<dbReference type="Gene3D" id="1.10.510.10">
    <property type="entry name" value="Transferase(Phosphotransferase) domain 1"/>
    <property type="match status" value="1"/>
</dbReference>
<evidence type="ECO:0000256" key="7">
    <source>
        <dbReference type="ARBA" id="ARBA00047899"/>
    </source>
</evidence>
<dbReference type="FunFam" id="3.30.200.20:FF:000035">
    <property type="entry name" value="Serine/threonine protein kinase Stk1"/>
    <property type="match status" value="1"/>
</dbReference>
<evidence type="ECO:0000256" key="1">
    <source>
        <dbReference type="ARBA" id="ARBA00012513"/>
    </source>
</evidence>
<evidence type="ECO:0000256" key="2">
    <source>
        <dbReference type="ARBA" id="ARBA00022527"/>
    </source>
</evidence>
<gene>
    <name evidence="12" type="primary">prkC</name>
    <name evidence="12" type="ORF">MOMUL_11210</name>
</gene>
<feature type="domain" description="PASTA" evidence="11">
    <location>
        <begin position="336"/>
        <end position="401"/>
    </location>
</feature>
<dbReference type="InterPro" id="IPR005543">
    <property type="entry name" value="PASTA_dom"/>
</dbReference>
<evidence type="ECO:0000313" key="12">
    <source>
        <dbReference type="EMBL" id="KYH32520.1"/>
    </source>
</evidence>
<keyword evidence="9" id="KW-0472">Membrane</keyword>
<dbReference type="CDD" id="cd06577">
    <property type="entry name" value="PASTA_pknB"/>
    <property type="match status" value="3"/>
</dbReference>
<dbReference type="Pfam" id="PF00069">
    <property type="entry name" value="Pkinase"/>
    <property type="match status" value="1"/>
</dbReference>
<comment type="catalytic activity">
    <reaction evidence="8">
        <text>L-seryl-[protein] + ATP = O-phospho-L-seryl-[protein] + ADP + H(+)</text>
        <dbReference type="Rhea" id="RHEA:17989"/>
        <dbReference type="Rhea" id="RHEA-COMP:9863"/>
        <dbReference type="Rhea" id="RHEA-COMP:11604"/>
        <dbReference type="ChEBI" id="CHEBI:15378"/>
        <dbReference type="ChEBI" id="CHEBI:29999"/>
        <dbReference type="ChEBI" id="CHEBI:30616"/>
        <dbReference type="ChEBI" id="CHEBI:83421"/>
        <dbReference type="ChEBI" id="CHEBI:456216"/>
        <dbReference type="EC" id="2.7.11.1"/>
    </reaction>
</comment>
<keyword evidence="9" id="KW-1133">Transmembrane helix</keyword>
<evidence type="ECO:0000256" key="6">
    <source>
        <dbReference type="ARBA" id="ARBA00022840"/>
    </source>
</evidence>
<dbReference type="PROSITE" id="PS51178">
    <property type="entry name" value="PASTA"/>
    <property type="match status" value="3"/>
</dbReference>
<reference evidence="12 13" key="1">
    <citation type="submission" date="2016-02" db="EMBL/GenBank/DDBJ databases">
        <title>Genome sequence of Moorella mulderi DSM 14980.</title>
        <authorList>
            <person name="Poehlein A."/>
            <person name="Daniel R."/>
        </authorList>
    </citation>
    <scope>NUCLEOTIDE SEQUENCE [LARGE SCALE GENOMIC DNA]</scope>
    <source>
        <strain evidence="12 13">DSM 14980</strain>
    </source>
</reference>
<protein>
    <recommendedName>
        <fullName evidence="1">non-specific serine/threonine protein kinase</fullName>
        <ecNumber evidence="1">2.7.11.1</ecNumber>
    </recommendedName>
</protein>
<name>A0A151AY74_9FIRM</name>
<dbReference type="AlphaFoldDB" id="A0A151AY74"/>
<dbReference type="InterPro" id="IPR000719">
    <property type="entry name" value="Prot_kinase_dom"/>
</dbReference>
<dbReference type="EMBL" id="LTBC01000003">
    <property type="protein sequence ID" value="KYH32520.1"/>
    <property type="molecule type" value="Genomic_DNA"/>
</dbReference>
<dbReference type="PROSITE" id="PS00108">
    <property type="entry name" value="PROTEIN_KINASE_ST"/>
    <property type="match status" value="1"/>
</dbReference>
<evidence type="ECO:0000256" key="5">
    <source>
        <dbReference type="ARBA" id="ARBA00022777"/>
    </source>
</evidence>
<dbReference type="SUPFAM" id="SSF56112">
    <property type="entry name" value="Protein kinase-like (PK-like)"/>
    <property type="match status" value="1"/>
</dbReference>
<dbReference type="PROSITE" id="PS50011">
    <property type="entry name" value="PROTEIN_KINASE_DOM"/>
    <property type="match status" value="1"/>
</dbReference>
<dbReference type="GO" id="GO:0005524">
    <property type="term" value="F:ATP binding"/>
    <property type="evidence" value="ECO:0007669"/>
    <property type="project" value="UniProtKB-KW"/>
</dbReference>
<keyword evidence="6" id="KW-0067">ATP-binding</keyword>
<dbReference type="Gene3D" id="3.30.10.20">
    <property type="match status" value="3"/>
</dbReference>
<dbReference type="Proteomes" id="UP000075670">
    <property type="component" value="Unassembled WGS sequence"/>
</dbReference>
<dbReference type="CDD" id="cd14014">
    <property type="entry name" value="STKc_PknB_like"/>
    <property type="match status" value="1"/>
</dbReference>
<feature type="domain" description="Protein kinase" evidence="10">
    <location>
        <begin position="13"/>
        <end position="270"/>
    </location>
</feature>
<dbReference type="Gene3D" id="3.30.200.20">
    <property type="entry name" value="Phosphorylase Kinase, domain 1"/>
    <property type="match status" value="1"/>
</dbReference>
<sequence length="615" mass="67108">MDKMIGKILEGRYEIIDELGGGGMARVYRGQDRLLHRYVTIKILREQYASDKDFLTRFQREAQAVASLSHPNVVSIYDVGQEDGIHYLIMEYVEGRSLKDLITERALLPPLEAIDIALQICDALEHAHENGVIHRDIKPHNILITRNGRVKVTDFGIAQAVNEATMSYSGTMVGSVHYLAPEQARGEVTGAAADIYSFGIVLYEMLTGDLPFHGETPVAVAIKHIQESPRPLREINPGVPPALERIVMRTLEKEPERRYPSAAALRSDLLAVRNALTEDTFATQVLPALEAPDPPASPARPRRRPRVWAWVLMVLLFLGLAAAGLWAGFRYYLLVGETVVPPVTGLTEGQAMDRLAAAGLRGQVGSRQYNAGIPAGQVMAQEPAAGERVRRGRVVTLTVSQGSRMVTVPPVVGFTEREARLQLENAGLRVAADTLKVYHPNIPAGSVVEQNPPGNSKQPEGTEVRLIVSKGPEPQLIPAPPLVGKSLAEAQQQLAAAKLQQGTLTYQRSEEQFPGVVIDQDPRPGSSVLQGSAINLVVSQGPGPAQKQLGVTVPPAPDDKEHEVRIVVTDAKGTSEVLKKKQEQGQQIQTVITYFGKGKLQVFRDGNLIYVRDLP</sequence>
<dbReference type="GO" id="GO:0004674">
    <property type="term" value="F:protein serine/threonine kinase activity"/>
    <property type="evidence" value="ECO:0007669"/>
    <property type="project" value="UniProtKB-KW"/>
</dbReference>
<feature type="domain" description="PASTA" evidence="11">
    <location>
        <begin position="471"/>
        <end position="540"/>
    </location>
</feature>
<dbReference type="SMART" id="SM00220">
    <property type="entry name" value="S_TKc"/>
    <property type="match status" value="1"/>
</dbReference>
<dbReference type="PANTHER" id="PTHR43289:SF34">
    <property type="entry name" value="SERINE_THREONINE-PROTEIN KINASE YBDM-RELATED"/>
    <property type="match status" value="1"/>
</dbReference>
<dbReference type="RefSeq" id="WP_062282597.1">
    <property type="nucleotide sequence ID" value="NZ_LTBC01000003.1"/>
</dbReference>
<dbReference type="GO" id="GO:0106310">
    <property type="term" value="F:protein serine kinase activity"/>
    <property type="evidence" value="ECO:0007669"/>
    <property type="project" value="RHEA"/>
</dbReference>
<comment type="caution">
    <text evidence="12">The sequence shown here is derived from an EMBL/GenBank/DDBJ whole genome shotgun (WGS) entry which is preliminary data.</text>
</comment>